<proteinExistence type="inferred from homology"/>
<dbReference type="Proteomes" id="UP000029278">
    <property type="component" value="Unassembled WGS sequence"/>
</dbReference>
<gene>
    <name evidence="4" type="ORF">DJ90_5951</name>
    <name evidence="5" type="ORF">GNQ08_02760</name>
</gene>
<dbReference type="EMBL" id="WNZZ01000001">
    <property type="protein sequence ID" value="MUG21354.1"/>
    <property type="molecule type" value="Genomic_DNA"/>
</dbReference>
<comment type="similarity">
    <text evidence="1">Belongs to the nitroreductase family.</text>
</comment>
<evidence type="ECO:0000313" key="5">
    <source>
        <dbReference type="EMBL" id="MUG21354.1"/>
    </source>
</evidence>
<dbReference type="GeneID" id="77010980"/>
<sequence length="216" mass="24001">MSTAETVNLNDFYTVLRERHSVRAYDPSVKISREELKEMLELSLSAPSSSNLQPWRFLVIDEDELKQKLLPIANNQQQVVEASAVIAVLGDLKSYEQADAIYSQSVAMGAMTEEVKTNFVERLQQMYGGLGDERLHQVNLLDAGLISMQLMLIAKAKGYDTVPMAGYNPEKFAEVFEVPETLKPILLIAIGKAAKPAHATPRLGVDQVTSWNSFQS</sequence>
<protein>
    <submittedName>
        <fullName evidence="4">Nitroreductase family protein</fullName>
    </submittedName>
</protein>
<dbReference type="PATRIC" id="fig|44252.3.peg.5379"/>
<dbReference type="InterPro" id="IPR029479">
    <property type="entry name" value="Nitroreductase"/>
</dbReference>
<reference evidence="5 7" key="2">
    <citation type="submission" date="2019-11" db="EMBL/GenBank/DDBJ databases">
        <title>Draft genome sequences of five Paenibacillus species of dairy origin.</title>
        <authorList>
            <person name="Olajide A.M."/>
            <person name="Chen S."/>
            <person name="Lapointe G."/>
        </authorList>
    </citation>
    <scope>NUCLEOTIDE SEQUENCE [LARGE SCALE GENOMIC DNA]</scope>
    <source>
        <strain evidence="5 7">3CT49</strain>
    </source>
</reference>
<dbReference type="GO" id="GO:0016491">
    <property type="term" value="F:oxidoreductase activity"/>
    <property type="evidence" value="ECO:0007669"/>
    <property type="project" value="UniProtKB-KW"/>
</dbReference>
<accession>A0A090YA50</accession>
<name>A0A090YA50_PAEMA</name>
<dbReference type="Gene3D" id="3.40.109.10">
    <property type="entry name" value="NADH Oxidase"/>
    <property type="match status" value="1"/>
</dbReference>
<dbReference type="Pfam" id="PF00881">
    <property type="entry name" value="Nitroreductase"/>
    <property type="match status" value="1"/>
</dbReference>
<dbReference type="AlphaFoldDB" id="A0A090YA50"/>
<evidence type="ECO:0000259" key="3">
    <source>
        <dbReference type="Pfam" id="PF00881"/>
    </source>
</evidence>
<reference evidence="4 6" key="1">
    <citation type="submission" date="2014-04" db="EMBL/GenBank/DDBJ databases">
        <authorList>
            <person name="Bishop-Lilly K.A."/>
            <person name="Broomall S.M."/>
            <person name="Chain P.S."/>
            <person name="Chertkov O."/>
            <person name="Coyne S.R."/>
            <person name="Daligault H.E."/>
            <person name="Davenport K.W."/>
            <person name="Erkkila T."/>
            <person name="Frey K.G."/>
            <person name="Gibbons H.S."/>
            <person name="Gu W."/>
            <person name="Jaissle J."/>
            <person name="Johnson S.L."/>
            <person name="Koroleva G.I."/>
            <person name="Ladner J.T."/>
            <person name="Lo C.-C."/>
            <person name="Minogue T.D."/>
            <person name="Munk C."/>
            <person name="Palacios G.F."/>
            <person name="Redden C.L."/>
            <person name="Rosenzweig C.N."/>
            <person name="Scholz M.B."/>
            <person name="Teshima H."/>
            <person name="Xu Y."/>
        </authorList>
    </citation>
    <scope>NUCLEOTIDE SEQUENCE [LARGE SCALE GENOMIC DNA]</scope>
    <source>
        <strain evidence="4 6">8244</strain>
    </source>
</reference>
<evidence type="ECO:0000313" key="7">
    <source>
        <dbReference type="Proteomes" id="UP000442469"/>
    </source>
</evidence>
<evidence type="ECO:0000256" key="1">
    <source>
        <dbReference type="ARBA" id="ARBA00007118"/>
    </source>
</evidence>
<organism evidence="4 6">
    <name type="scientific">Paenibacillus macerans</name>
    <name type="common">Bacillus macerans</name>
    <dbReference type="NCBI Taxonomy" id="44252"/>
    <lineage>
        <taxon>Bacteria</taxon>
        <taxon>Bacillati</taxon>
        <taxon>Bacillota</taxon>
        <taxon>Bacilli</taxon>
        <taxon>Bacillales</taxon>
        <taxon>Paenibacillaceae</taxon>
        <taxon>Paenibacillus</taxon>
    </lineage>
</organism>
<dbReference type="InterPro" id="IPR000415">
    <property type="entry name" value="Nitroreductase-like"/>
</dbReference>
<evidence type="ECO:0000256" key="2">
    <source>
        <dbReference type="ARBA" id="ARBA00023002"/>
    </source>
</evidence>
<dbReference type="SUPFAM" id="SSF55469">
    <property type="entry name" value="FMN-dependent nitroreductase-like"/>
    <property type="match status" value="1"/>
</dbReference>
<keyword evidence="6" id="KW-1185">Reference proteome</keyword>
<dbReference type="PANTHER" id="PTHR43673">
    <property type="entry name" value="NAD(P)H NITROREDUCTASE YDGI-RELATED"/>
    <property type="match status" value="1"/>
</dbReference>
<dbReference type="EMBL" id="JMQA01000046">
    <property type="protein sequence ID" value="KFM94702.1"/>
    <property type="molecule type" value="Genomic_DNA"/>
</dbReference>
<comment type="caution">
    <text evidence="4">The sequence shown here is derived from an EMBL/GenBank/DDBJ whole genome shotgun (WGS) entry which is preliminary data.</text>
</comment>
<dbReference type="STRING" id="44252.DJ90_5951"/>
<dbReference type="Proteomes" id="UP000442469">
    <property type="component" value="Unassembled WGS sequence"/>
</dbReference>
<evidence type="ECO:0000313" key="4">
    <source>
        <dbReference type="EMBL" id="KFM94702.1"/>
    </source>
</evidence>
<dbReference type="PANTHER" id="PTHR43673:SF3">
    <property type="entry name" value="NAD(P)H NITROREDUCTASE YODC-RELATED"/>
    <property type="match status" value="1"/>
</dbReference>
<keyword evidence="2" id="KW-0560">Oxidoreductase</keyword>
<dbReference type="RefSeq" id="WP_036619118.1">
    <property type="nucleotide sequence ID" value="NZ_BOSD01000002.1"/>
</dbReference>
<dbReference type="HOGENOM" id="CLU_070764_4_5_9"/>
<evidence type="ECO:0000313" key="6">
    <source>
        <dbReference type="Proteomes" id="UP000029278"/>
    </source>
</evidence>
<dbReference type="OrthoDB" id="9782629at2"/>
<dbReference type="CDD" id="cd02137">
    <property type="entry name" value="MhqN-like"/>
    <property type="match status" value="1"/>
</dbReference>
<feature type="domain" description="Nitroreductase" evidence="3">
    <location>
        <begin position="16"/>
        <end position="192"/>
    </location>
</feature>